<dbReference type="PANTHER" id="PTHR22957:SF466">
    <property type="entry name" value="SI:DKEY-238D18.4"/>
    <property type="match status" value="1"/>
</dbReference>
<dbReference type="Pfam" id="PF00566">
    <property type="entry name" value="RabGAP-TBC"/>
    <property type="match status" value="1"/>
</dbReference>
<dbReference type="PROSITE" id="PS50086">
    <property type="entry name" value="TBC_RABGAP"/>
    <property type="match status" value="1"/>
</dbReference>
<dbReference type="Gene3D" id="1.10.8.270">
    <property type="entry name" value="putative rabgap domain of human tbc1 domain family member 14 like domains"/>
    <property type="match status" value="1"/>
</dbReference>
<organism evidence="4">
    <name type="scientific">Salpingoeca rosetta (strain ATCC 50818 / BSB-021)</name>
    <dbReference type="NCBI Taxonomy" id="946362"/>
    <lineage>
        <taxon>Eukaryota</taxon>
        <taxon>Choanoflagellata</taxon>
        <taxon>Craspedida</taxon>
        <taxon>Salpingoecidae</taxon>
        <taxon>Salpingoeca</taxon>
    </lineage>
</organism>
<sequence length="372" mass="43642">MSLATTATTQRSEPLTREQWESYFADDGRVLNQSEIRKRVFAGGIDPEVRKEVWFFLLGVYPFLSTTREREVLMRTRRMEYRAMKERWQEEFEPEKHDAGDSFSAADDLDPEDQFAFIQAKITAMGHQFDRQKADSSIRTIKKDVPRTDRETEYFREDDNIHLQWLNDILITYAVFHEEVGYVQGMNDVLSIILPIIDDEVEAYWCFAQYLETIQADFMATGMVQNLRTLEELVAIMDPDLRRHLIDVDAGEMIYCHSIEAERERSKERRTQRQKQLGGTELAPQEKAEEAAGDTFETKYKFELFVCIAILEEYRDHLMACETMADVFQFINGLSEKMHLDTILLRSEEAFFRYCRESVHSTRGADDYLLKS</sequence>
<evidence type="ECO:0000259" key="2">
    <source>
        <dbReference type="PROSITE" id="PS50086"/>
    </source>
</evidence>
<dbReference type="GeneID" id="16073065"/>
<dbReference type="AlphaFoldDB" id="F2UE03"/>
<dbReference type="Gene3D" id="1.10.472.80">
    <property type="entry name" value="Ypt/Rab-GAP domain of gyp1p, domain 3"/>
    <property type="match status" value="1"/>
</dbReference>
<dbReference type="InParanoid" id="F2UE03"/>
<dbReference type="OrthoDB" id="10264062at2759"/>
<dbReference type="SMART" id="SM00164">
    <property type="entry name" value="TBC"/>
    <property type="match status" value="1"/>
</dbReference>
<dbReference type="SUPFAM" id="SSF47923">
    <property type="entry name" value="Ypt/Rab-GAP domain of gyp1p"/>
    <property type="match status" value="2"/>
</dbReference>
<feature type="region of interest" description="Disordered" evidence="1">
    <location>
        <begin position="265"/>
        <end position="290"/>
    </location>
</feature>
<reference evidence="3" key="1">
    <citation type="submission" date="2009-08" db="EMBL/GenBank/DDBJ databases">
        <title>Annotation of Salpingoeca rosetta.</title>
        <authorList>
            <consortium name="The Broad Institute Genome Sequencing Platform"/>
            <person name="Russ C."/>
            <person name="Cuomo C."/>
            <person name="Burger G."/>
            <person name="Gray M.W."/>
            <person name="Holland P.W.H."/>
            <person name="King N."/>
            <person name="Lang F.B.F."/>
            <person name="Roger A.J."/>
            <person name="Ruiz-Trillo I."/>
            <person name="Young S.K."/>
            <person name="Zeng Q."/>
            <person name="Gargeya S."/>
            <person name="Alvarado L."/>
            <person name="Berlin A."/>
            <person name="Chapman S.B."/>
            <person name="Chen Z."/>
            <person name="Freedman E."/>
            <person name="Gellesch M."/>
            <person name="Goldberg J."/>
            <person name="Griggs A."/>
            <person name="Gujja S."/>
            <person name="Heilman E."/>
            <person name="Heiman D."/>
            <person name="Howarth C."/>
            <person name="Mehta T."/>
            <person name="Neiman D."/>
            <person name="Pearson M."/>
            <person name="Roberts A."/>
            <person name="Saif S."/>
            <person name="Shea T."/>
            <person name="Shenoy N."/>
            <person name="Sisk P."/>
            <person name="Stolte C."/>
            <person name="Sykes S."/>
            <person name="White J."/>
            <person name="Yandava C."/>
            <person name="Haas B."/>
            <person name="Nusbaum C."/>
            <person name="Birren B."/>
        </authorList>
    </citation>
    <scope>NUCLEOTIDE SEQUENCE [LARGE SCALE GENOMIC DNA]</scope>
    <source>
        <strain evidence="3">ATCC 50818</strain>
    </source>
</reference>
<evidence type="ECO:0000313" key="4">
    <source>
        <dbReference type="Proteomes" id="UP000007799"/>
    </source>
</evidence>
<name>F2UE03_SALR5</name>
<gene>
    <name evidence="3" type="ORF">PTSG_07083</name>
</gene>
<dbReference type="EMBL" id="GL832970">
    <property type="protein sequence ID" value="EGD74853.1"/>
    <property type="molecule type" value="Genomic_DNA"/>
</dbReference>
<accession>F2UE03</accession>
<proteinExistence type="predicted"/>
<dbReference type="KEGG" id="sre:PTSG_07083"/>
<dbReference type="Proteomes" id="UP000007799">
    <property type="component" value="Unassembled WGS sequence"/>
</dbReference>
<feature type="domain" description="Rab-GAP TBC" evidence="2">
    <location>
        <begin position="44"/>
        <end position="322"/>
    </location>
</feature>
<dbReference type="RefSeq" id="XP_004992498.1">
    <property type="nucleotide sequence ID" value="XM_004992441.1"/>
</dbReference>
<dbReference type="FunCoup" id="F2UE03">
    <property type="interactions" value="4"/>
</dbReference>
<evidence type="ECO:0000313" key="3">
    <source>
        <dbReference type="EMBL" id="EGD74853.1"/>
    </source>
</evidence>
<dbReference type="eggNOG" id="KOG2197">
    <property type="taxonomic scope" value="Eukaryota"/>
</dbReference>
<evidence type="ECO:0000256" key="1">
    <source>
        <dbReference type="SAM" id="MobiDB-lite"/>
    </source>
</evidence>
<protein>
    <recommendedName>
        <fullName evidence="2">Rab-GAP TBC domain-containing protein</fullName>
    </recommendedName>
</protein>
<dbReference type="InterPro" id="IPR000195">
    <property type="entry name" value="Rab-GAP-TBC_dom"/>
</dbReference>
<dbReference type="PANTHER" id="PTHR22957">
    <property type="entry name" value="TBC1 DOMAIN FAMILY MEMBER GTPASE-ACTIVATING PROTEIN"/>
    <property type="match status" value="1"/>
</dbReference>
<keyword evidence="4" id="KW-1185">Reference proteome</keyword>
<dbReference type="InterPro" id="IPR035969">
    <property type="entry name" value="Rab-GAP_TBC_sf"/>
</dbReference>
<dbReference type="GO" id="GO:0005096">
    <property type="term" value="F:GTPase activator activity"/>
    <property type="evidence" value="ECO:0007669"/>
    <property type="project" value="TreeGrafter"/>
</dbReference>
<dbReference type="STRING" id="946362.F2UE03"/>